<keyword evidence="1" id="KW-0472">Membrane</keyword>
<proteinExistence type="predicted"/>
<evidence type="ECO:0000256" key="1">
    <source>
        <dbReference type="SAM" id="Phobius"/>
    </source>
</evidence>
<dbReference type="EMBL" id="HBKN01041555">
    <property type="protein sequence ID" value="CAE2329794.1"/>
    <property type="molecule type" value="Transcribed_RNA"/>
</dbReference>
<gene>
    <name evidence="2" type="ORF">GTHE00462_LOCUS32478</name>
    <name evidence="3" type="ORF">GTHE00462_LOCUS32479</name>
</gene>
<dbReference type="AlphaFoldDB" id="A0A6U6CL59"/>
<organism evidence="3">
    <name type="scientific">Guillardia theta</name>
    <name type="common">Cryptophyte</name>
    <name type="synonym">Cryptomonas phi</name>
    <dbReference type="NCBI Taxonomy" id="55529"/>
    <lineage>
        <taxon>Eukaryota</taxon>
        <taxon>Cryptophyceae</taxon>
        <taxon>Pyrenomonadales</taxon>
        <taxon>Geminigeraceae</taxon>
        <taxon>Guillardia</taxon>
    </lineage>
</organism>
<reference evidence="3" key="1">
    <citation type="submission" date="2021-01" db="EMBL/GenBank/DDBJ databases">
        <authorList>
            <person name="Corre E."/>
            <person name="Pelletier E."/>
            <person name="Niang G."/>
            <person name="Scheremetjew M."/>
            <person name="Finn R."/>
            <person name="Kale V."/>
            <person name="Holt S."/>
            <person name="Cochrane G."/>
            <person name="Meng A."/>
            <person name="Brown T."/>
            <person name="Cohen L."/>
        </authorList>
    </citation>
    <scope>NUCLEOTIDE SEQUENCE</scope>
    <source>
        <strain evidence="3">CCMP 2712</strain>
    </source>
</reference>
<keyword evidence="1" id="KW-1133">Transmembrane helix</keyword>
<feature type="transmembrane region" description="Helical" evidence="1">
    <location>
        <begin position="15"/>
        <end position="39"/>
    </location>
</feature>
<keyword evidence="1" id="KW-0812">Transmembrane</keyword>
<sequence>MIIIFDTSRAWTCILAFHFLSSACITCSLHSAFPFGFALGDIRSRVRKRDFFHDVNIAHEILNIHRRTLHIRNFFIKRTISLLARNHSKLILLSGTYESSTAG</sequence>
<evidence type="ECO:0000313" key="2">
    <source>
        <dbReference type="EMBL" id="CAE2329793.1"/>
    </source>
</evidence>
<protein>
    <submittedName>
        <fullName evidence="3">Uncharacterized protein</fullName>
    </submittedName>
</protein>
<dbReference type="EMBL" id="HBKN01041554">
    <property type="protein sequence ID" value="CAE2329793.1"/>
    <property type="molecule type" value="Transcribed_RNA"/>
</dbReference>
<accession>A0A6U6CL59</accession>
<evidence type="ECO:0000313" key="3">
    <source>
        <dbReference type="EMBL" id="CAE2329794.1"/>
    </source>
</evidence>
<name>A0A6U6CL59_GUITH</name>